<dbReference type="Proteomes" id="UP000664096">
    <property type="component" value="Unassembled WGS sequence"/>
</dbReference>
<evidence type="ECO:0000313" key="2">
    <source>
        <dbReference type="Proteomes" id="UP000664096"/>
    </source>
</evidence>
<dbReference type="InterPro" id="IPR002514">
    <property type="entry name" value="Transposase_8"/>
</dbReference>
<dbReference type="GO" id="GO:0006313">
    <property type="term" value="P:DNA transposition"/>
    <property type="evidence" value="ECO:0007669"/>
    <property type="project" value="InterPro"/>
</dbReference>
<dbReference type="PANTHER" id="PTHR37936:SF3">
    <property type="entry name" value="TRANSPOSASE INSC FOR INSERTION ELEMENT IS2A-RELATED"/>
    <property type="match status" value="1"/>
</dbReference>
<reference evidence="1" key="1">
    <citation type="submission" date="2020-12" db="EMBL/GenBank/DDBJ databases">
        <title>Oil enriched cultivation method for isolating marine PHA-producing bacteria.</title>
        <authorList>
            <person name="Zheng W."/>
            <person name="Yu S."/>
            <person name="Huang Y."/>
        </authorList>
    </citation>
    <scope>NUCLEOTIDE SEQUENCE</scope>
    <source>
        <strain evidence="1">SY-2-12</strain>
    </source>
</reference>
<accession>A0A939J412</accession>
<evidence type="ECO:0000313" key="1">
    <source>
        <dbReference type="EMBL" id="MBN9670214.1"/>
    </source>
</evidence>
<protein>
    <submittedName>
        <fullName evidence="1">Transposase</fullName>
    </submittedName>
</protein>
<name>A0A939J412_9HYPH</name>
<dbReference type="InterPro" id="IPR010921">
    <property type="entry name" value="Trp_repressor/repl_initiator"/>
</dbReference>
<sequence length="112" mass="12131">MRRWPNEVKGQLVAETYLPGVTVNEVARRVGMKPNHLSAWRRLAREGKLVVPDLPGAEFVPAVLEPSPAPVEEDAKPLATVEIIYGGTIIRLEASVSPDRIAGIVRALGRGS</sequence>
<dbReference type="AlphaFoldDB" id="A0A939J412"/>
<dbReference type="GO" id="GO:0043565">
    <property type="term" value="F:sequence-specific DNA binding"/>
    <property type="evidence" value="ECO:0007669"/>
    <property type="project" value="InterPro"/>
</dbReference>
<proteinExistence type="predicted"/>
<dbReference type="GO" id="GO:0004803">
    <property type="term" value="F:transposase activity"/>
    <property type="evidence" value="ECO:0007669"/>
    <property type="project" value="InterPro"/>
</dbReference>
<dbReference type="NCBIfam" id="NF047595">
    <property type="entry name" value="IS66_ISRel24_TnpA"/>
    <property type="match status" value="1"/>
</dbReference>
<dbReference type="SUPFAM" id="SSF48295">
    <property type="entry name" value="TrpR-like"/>
    <property type="match status" value="1"/>
</dbReference>
<dbReference type="Pfam" id="PF01527">
    <property type="entry name" value="HTH_Tnp_1"/>
    <property type="match status" value="1"/>
</dbReference>
<comment type="caution">
    <text evidence="1">The sequence shown here is derived from an EMBL/GenBank/DDBJ whole genome shotgun (WGS) entry which is preliminary data.</text>
</comment>
<dbReference type="PANTHER" id="PTHR37936">
    <property type="entry name" value="TRANSPOSASE INSC FOR INSERTION ELEMENT IS2A-RELATED"/>
    <property type="match status" value="1"/>
</dbReference>
<gene>
    <name evidence="1" type="ORF">JF539_07675</name>
</gene>
<dbReference type="EMBL" id="JAEKJZ010000001">
    <property type="protein sequence ID" value="MBN9670214.1"/>
    <property type="molecule type" value="Genomic_DNA"/>
</dbReference>
<organism evidence="1 2">
    <name type="scientific">Roseibium aggregatum</name>
    <dbReference type="NCBI Taxonomy" id="187304"/>
    <lineage>
        <taxon>Bacteria</taxon>
        <taxon>Pseudomonadati</taxon>
        <taxon>Pseudomonadota</taxon>
        <taxon>Alphaproteobacteria</taxon>
        <taxon>Hyphomicrobiales</taxon>
        <taxon>Stappiaceae</taxon>
        <taxon>Roseibium</taxon>
    </lineage>
</organism>